<feature type="region of interest" description="Disordered" evidence="1">
    <location>
        <begin position="1"/>
        <end position="28"/>
    </location>
</feature>
<proteinExistence type="predicted"/>
<feature type="non-terminal residue" evidence="2">
    <location>
        <position position="28"/>
    </location>
</feature>
<dbReference type="AlphaFoldDB" id="A0A8S3F2S9"/>
<sequence>MQKKVDHTSLRPNTTSGMTKILIELSGS</sequence>
<accession>A0A8S3F2S9</accession>
<reference evidence="2" key="1">
    <citation type="submission" date="2021-02" db="EMBL/GenBank/DDBJ databases">
        <authorList>
            <person name="Nowell W R."/>
        </authorList>
    </citation>
    <scope>NUCLEOTIDE SEQUENCE</scope>
</reference>
<gene>
    <name evidence="2" type="ORF">GIL414_LOCUS62676</name>
</gene>
<protein>
    <submittedName>
        <fullName evidence="2">Uncharacterized protein</fullName>
    </submittedName>
</protein>
<dbReference type="Proteomes" id="UP000681720">
    <property type="component" value="Unassembled WGS sequence"/>
</dbReference>
<evidence type="ECO:0000313" key="3">
    <source>
        <dbReference type="Proteomes" id="UP000681720"/>
    </source>
</evidence>
<name>A0A8S3F2S9_9BILA</name>
<organism evidence="2 3">
    <name type="scientific">Rotaria magnacalcarata</name>
    <dbReference type="NCBI Taxonomy" id="392030"/>
    <lineage>
        <taxon>Eukaryota</taxon>
        <taxon>Metazoa</taxon>
        <taxon>Spiralia</taxon>
        <taxon>Gnathifera</taxon>
        <taxon>Rotifera</taxon>
        <taxon>Eurotatoria</taxon>
        <taxon>Bdelloidea</taxon>
        <taxon>Philodinida</taxon>
        <taxon>Philodinidae</taxon>
        <taxon>Rotaria</taxon>
    </lineage>
</organism>
<evidence type="ECO:0000256" key="1">
    <source>
        <dbReference type="SAM" id="MobiDB-lite"/>
    </source>
</evidence>
<evidence type="ECO:0000313" key="2">
    <source>
        <dbReference type="EMBL" id="CAF5100016.1"/>
    </source>
</evidence>
<dbReference type="EMBL" id="CAJOBJ010254288">
    <property type="protein sequence ID" value="CAF5100016.1"/>
    <property type="molecule type" value="Genomic_DNA"/>
</dbReference>
<comment type="caution">
    <text evidence="2">The sequence shown here is derived from an EMBL/GenBank/DDBJ whole genome shotgun (WGS) entry which is preliminary data.</text>
</comment>